<accession>M7XGG2</accession>
<dbReference type="STRING" id="1239962.C943_04522"/>
<evidence type="ECO:0000313" key="1">
    <source>
        <dbReference type="EMBL" id="EMS33643.1"/>
    </source>
</evidence>
<dbReference type="AlphaFoldDB" id="M7XGG2"/>
<proteinExistence type="predicted"/>
<dbReference type="InParanoid" id="M7XGG2"/>
<evidence type="ECO:0000313" key="2">
    <source>
        <dbReference type="Proteomes" id="UP000010953"/>
    </source>
</evidence>
<protein>
    <submittedName>
        <fullName evidence="1">Uncharacterized protein</fullName>
    </submittedName>
</protein>
<dbReference type="EMBL" id="AMZY02000009">
    <property type="protein sequence ID" value="EMS33643.1"/>
    <property type="molecule type" value="Genomic_DNA"/>
</dbReference>
<name>M7XGG2_9BACT</name>
<gene>
    <name evidence="1" type="ORF">C943_04522</name>
</gene>
<organism evidence="1 2">
    <name type="scientific">Mariniradius saccharolyticus AK6</name>
    <dbReference type="NCBI Taxonomy" id="1239962"/>
    <lineage>
        <taxon>Bacteria</taxon>
        <taxon>Pseudomonadati</taxon>
        <taxon>Bacteroidota</taxon>
        <taxon>Cytophagia</taxon>
        <taxon>Cytophagales</taxon>
        <taxon>Cyclobacteriaceae</taxon>
        <taxon>Mariniradius</taxon>
    </lineage>
</organism>
<keyword evidence="2" id="KW-1185">Reference proteome</keyword>
<reference evidence="1" key="1">
    <citation type="submission" date="2013-01" db="EMBL/GenBank/DDBJ databases">
        <title>Genome assembly of Mariniradius saccharolyticus AK6.</title>
        <authorList>
            <person name="Vaidya B."/>
            <person name="Khatri I."/>
            <person name="Tanuku N.R.S."/>
            <person name="Subramanian S."/>
            <person name="Pinnaka A."/>
        </authorList>
    </citation>
    <scope>NUCLEOTIDE SEQUENCE [LARGE SCALE GENOMIC DNA]</scope>
    <source>
        <strain evidence="1">AK6</strain>
    </source>
</reference>
<comment type="caution">
    <text evidence="1">The sequence shown here is derived from an EMBL/GenBank/DDBJ whole genome shotgun (WGS) entry which is preliminary data.</text>
</comment>
<dbReference type="Proteomes" id="UP000010953">
    <property type="component" value="Unassembled WGS sequence"/>
</dbReference>
<sequence>MQAHFRSFFILGRLSVSQTTTPDYKRQDTDKLGLPFPTLDHWFNDQI</sequence>